<organism evidence="10 11">
    <name type="scientific">Hemibagrus wyckioides</name>
    <dbReference type="NCBI Taxonomy" id="337641"/>
    <lineage>
        <taxon>Eukaryota</taxon>
        <taxon>Metazoa</taxon>
        <taxon>Chordata</taxon>
        <taxon>Craniata</taxon>
        <taxon>Vertebrata</taxon>
        <taxon>Euteleostomi</taxon>
        <taxon>Actinopterygii</taxon>
        <taxon>Neopterygii</taxon>
        <taxon>Teleostei</taxon>
        <taxon>Ostariophysi</taxon>
        <taxon>Siluriformes</taxon>
        <taxon>Bagridae</taxon>
        <taxon>Hemibagrus</taxon>
    </lineage>
</organism>
<keyword evidence="3" id="KW-0964">Secreted</keyword>
<dbReference type="Proteomes" id="UP000824219">
    <property type="component" value="Linkage Group LG11"/>
</dbReference>
<evidence type="ECO:0000256" key="7">
    <source>
        <dbReference type="PROSITE-ProRule" id="PRU01375"/>
    </source>
</evidence>
<dbReference type="Pfam" id="PF15711">
    <property type="entry name" value="ILEI"/>
    <property type="match status" value="1"/>
</dbReference>
<keyword evidence="8" id="KW-1133">Transmembrane helix</keyword>
<evidence type="ECO:0000256" key="6">
    <source>
        <dbReference type="ARBA" id="ARBA00023157"/>
    </source>
</evidence>
<dbReference type="OrthoDB" id="440755at2759"/>
<feature type="domain" description="ILEI/PANDER" evidence="9">
    <location>
        <begin position="106"/>
        <end position="189"/>
    </location>
</feature>
<reference evidence="10 11" key="1">
    <citation type="submission" date="2021-06" db="EMBL/GenBank/DDBJ databases">
        <title>Chromosome-level genome assembly of the red-tail catfish (Hemibagrus wyckioides).</title>
        <authorList>
            <person name="Shao F."/>
        </authorList>
    </citation>
    <scope>NUCLEOTIDE SEQUENCE [LARGE SCALE GENOMIC DNA]</scope>
    <source>
        <strain evidence="10">EC202008001</strain>
        <tissue evidence="10">Blood</tissue>
    </source>
</reference>
<dbReference type="GO" id="GO:0005576">
    <property type="term" value="C:extracellular region"/>
    <property type="evidence" value="ECO:0007669"/>
    <property type="project" value="UniProtKB-SubCell"/>
</dbReference>
<keyword evidence="5 7" id="KW-0430">Lectin</keyword>
<evidence type="ECO:0000256" key="8">
    <source>
        <dbReference type="SAM" id="Phobius"/>
    </source>
</evidence>
<evidence type="ECO:0000256" key="4">
    <source>
        <dbReference type="ARBA" id="ARBA00022729"/>
    </source>
</evidence>
<comment type="similarity">
    <text evidence="2">Belongs to the FAM3 family.</text>
</comment>
<dbReference type="InterPro" id="IPR039220">
    <property type="entry name" value="FAM3"/>
</dbReference>
<dbReference type="GO" id="GO:0030246">
    <property type="term" value="F:carbohydrate binding"/>
    <property type="evidence" value="ECO:0007669"/>
    <property type="project" value="UniProtKB-UniRule"/>
</dbReference>
<name>A0A9D3NP73_9TELE</name>
<evidence type="ECO:0000313" key="10">
    <source>
        <dbReference type="EMBL" id="KAG7326543.1"/>
    </source>
</evidence>
<dbReference type="InterPro" id="IPR039477">
    <property type="entry name" value="ILEI/PANDER_dom"/>
</dbReference>
<evidence type="ECO:0000256" key="1">
    <source>
        <dbReference type="ARBA" id="ARBA00004613"/>
    </source>
</evidence>
<protein>
    <recommendedName>
        <fullName evidence="9">ILEI/PANDER domain-containing protein</fullName>
    </recommendedName>
</protein>
<accession>A0A9D3NP73</accession>
<sequence length="226" mass="24780">MNTGRIRHKELCLAVTFVIIIVFIFGFLLKETPQQEHAKYVHGMESSDCVSPALFEAYPGCCPHKVCPADHFPFFVRSGAANAVGPKICFNNRIVMSGGQSNVGLGVNMVIVDGETGNILRSDFFELITEGLLDILKTIQKGNIVLVASYADPSIQLTDEVRELFAGMGSSMVYSVKYRDSWVFAGAGGLNKESPFEKLIVNDQKTNAYGDWPEMGELGGCFPRKV</sequence>
<keyword evidence="8" id="KW-0812">Transmembrane</keyword>
<keyword evidence="8" id="KW-0472">Membrane</keyword>
<dbReference type="PANTHER" id="PTHR14592">
    <property type="entry name" value="UNCHARACTERIZED FAM3"/>
    <property type="match status" value="1"/>
</dbReference>
<comment type="subcellular location">
    <subcellularLocation>
        <location evidence="1">Secreted</location>
    </subcellularLocation>
</comment>
<dbReference type="AlphaFoldDB" id="A0A9D3NP73"/>
<dbReference type="PROSITE" id="PS52031">
    <property type="entry name" value="GG_LECTIN"/>
    <property type="match status" value="1"/>
</dbReference>
<comment type="caution">
    <text evidence="10">The sequence shown here is derived from an EMBL/GenBank/DDBJ whole genome shotgun (WGS) entry which is preliminary data.</text>
</comment>
<evidence type="ECO:0000256" key="3">
    <source>
        <dbReference type="ARBA" id="ARBA00022525"/>
    </source>
</evidence>
<evidence type="ECO:0000256" key="2">
    <source>
        <dbReference type="ARBA" id="ARBA00010905"/>
    </source>
</evidence>
<feature type="transmembrane region" description="Helical" evidence="8">
    <location>
        <begin position="12"/>
        <end position="29"/>
    </location>
</feature>
<keyword evidence="11" id="KW-1185">Reference proteome</keyword>
<proteinExistence type="inferred from homology"/>
<keyword evidence="6" id="KW-1015">Disulfide bond</keyword>
<evidence type="ECO:0000259" key="9">
    <source>
        <dbReference type="Pfam" id="PF15711"/>
    </source>
</evidence>
<gene>
    <name evidence="10" type="ORF">KOW79_009944</name>
</gene>
<evidence type="ECO:0000256" key="5">
    <source>
        <dbReference type="ARBA" id="ARBA00022734"/>
    </source>
</evidence>
<evidence type="ECO:0000313" key="11">
    <source>
        <dbReference type="Proteomes" id="UP000824219"/>
    </source>
</evidence>
<dbReference type="EMBL" id="JAHKSW010000011">
    <property type="protein sequence ID" value="KAG7326543.1"/>
    <property type="molecule type" value="Genomic_DNA"/>
</dbReference>
<keyword evidence="4" id="KW-0732">Signal</keyword>